<evidence type="ECO:0000256" key="11">
    <source>
        <dbReference type="RuleBase" id="RU000675"/>
    </source>
</evidence>
<dbReference type="InterPro" id="IPR019801">
    <property type="entry name" value="Glyco_hydro_35_CS"/>
</dbReference>
<accession>A0A9I9CYP0</accession>
<dbReference type="EC" id="3.2.1.23" evidence="4 11"/>
<evidence type="ECO:0000256" key="3">
    <source>
        <dbReference type="ARBA" id="ARBA00009809"/>
    </source>
</evidence>
<feature type="chain" id="PRO_5039930939" description="Beta-galactosidase" evidence="13">
    <location>
        <begin position="29"/>
        <end position="873"/>
    </location>
</feature>
<dbReference type="GO" id="GO:0004565">
    <property type="term" value="F:beta-galactosidase activity"/>
    <property type="evidence" value="ECO:0007669"/>
    <property type="project" value="UniProtKB-EC"/>
</dbReference>
<reference evidence="15" key="1">
    <citation type="submission" date="2023-03" db="UniProtKB">
        <authorList>
            <consortium name="EnsemblPlants"/>
        </authorList>
    </citation>
    <scope>IDENTIFICATION</scope>
</reference>
<dbReference type="Pfam" id="PF21467">
    <property type="entry name" value="BetaGal_gal-bd"/>
    <property type="match status" value="1"/>
</dbReference>
<feature type="domain" description="SUEL-type lectin" evidence="14">
    <location>
        <begin position="719"/>
        <end position="805"/>
    </location>
</feature>
<dbReference type="InterPro" id="IPR041392">
    <property type="entry name" value="GHD"/>
</dbReference>
<evidence type="ECO:0000256" key="12">
    <source>
        <dbReference type="RuleBase" id="RU003679"/>
    </source>
</evidence>
<evidence type="ECO:0000256" key="1">
    <source>
        <dbReference type="ARBA" id="ARBA00001412"/>
    </source>
</evidence>
<dbReference type="EnsemblPlants" id="MELO3C010636.2.1">
    <property type="protein sequence ID" value="MELO3C010636.2.1"/>
    <property type="gene ID" value="MELO3C010636.2"/>
</dbReference>
<evidence type="ECO:0000313" key="15">
    <source>
        <dbReference type="EnsemblPlants" id="MELO3C010636.2.1"/>
    </source>
</evidence>
<comment type="catalytic activity">
    <reaction evidence="1 11">
        <text>Hydrolysis of terminal non-reducing beta-D-galactose residues in beta-D-galactosides.</text>
        <dbReference type="EC" id="3.2.1.23"/>
    </reaction>
</comment>
<dbReference type="InterPro" id="IPR017853">
    <property type="entry name" value="GH"/>
</dbReference>
<comment type="subcellular location">
    <subcellularLocation>
        <location evidence="2">Secreted</location>
        <location evidence="2">Extracellular space</location>
        <location evidence="2">Apoplast</location>
    </subcellularLocation>
</comment>
<dbReference type="FunFam" id="3.20.20.80:FF:000098">
    <property type="entry name" value="Beta-galactosidase"/>
    <property type="match status" value="1"/>
</dbReference>
<dbReference type="Pfam" id="PF17834">
    <property type="entry name" value="GHD"/>
    <property type="match status" value="1"/>
</dbReference>
<keyword evidence="8 11" id="KW-0378">Hydrolase</keyword>
<evidence type="ECO:0000256" key="10">
    <source>
        <dbReference type="ARBA" id="ARBA00023295"/>
    </source>
</evidence>
<dbReference type="InterPro" id="IPR008979">
    <property type="entry name" value="Galactose-bd-like_sf"/>
</dbReference>
<feature type="signal peptide" evidence="13">
    <location>
        <begin position="1"/>
        <end position="28"/>
    </location>
</feature>
<dbReference type="InterPro" id="IPR048913">
    <property type="entry name" value="BetaGal_gal-bd"/>
</dbReference>
<dbReference type="PROSITE" id="PS50228">
    <property type="entry name" value="SUEL_LECTIN"/>
    <property type="match status" value="1"/>
</dbReference>
<keyword evidence="5" id="KW-0052">Apoplast</keyword>
<evidence type="ECO:0000256" key="4">
    <source>
        <dbReference type="ARBA" id="ARBA00012756"/>
    </source>
</evidence>
<dbReference type="PROSITE" id="PS01182">
    <property type="entry name" value="GLYCOSYL_HYDROL_F35"/>
    <property type="match status" value="1"/>
</dbReference>
<dbReference type="PRINTS" id="PR00742">
    <property type="entry name" value="GLHYDRLASE35"/>
</dbReference>
<dbReference type="AlphaFoldDB" id="A0A9I9CYP0"/>
<dbReference type="GO" id="GO:0030246">
    <property type="term" value="F:carbohydrate binding"/>
    <property type="evidence" value="ECO:0007669"/>
    <property type="project" value="InterPro"/>
</dbReference>
<evidence type="ECO:0000256" key="7">
    <source>
        <dbReference type="ARBA" id="ARBA00022729"/>
    </source>
</evidence>
<keyword evidence="9" id="KW-0325">Glycoprotein</keyword>
<evidence type="ECO:0000256" key="9">
    <source>
        <dbReference type="ARBA" id="ARBA00023180"/>
    </source>
</evidence>
<keyword evidence="10 11" id="KW-0326">Glycosidase</keyword>
<evidence type="ECO:0000256" key="2">
    <source>
        <dbReference type="ARBA" id="ARBA00004271"/>
    </source>
</evidence>
<dbReference type="SUPFAM" id="SSF49785">
    <property type="entry name" value="Galactose-binding domain-like"/>
    <property type="match status" value="2"/>
</dbReference>
<keyword evidence="7 13" id="KW-0732">Signal</keyword>
<dbReference type="GO" id="GO:0048046">
    <property type="term" value="C:apoplast"/>
    <property type="evidence" value="ECO:0007669"/>
    <property type="project" value="UniProtKB-SubCell"/>
</dbReference>
<evidence type="ECO:0000256" key="6">
    <source>
        <dbReference type="ARBA" id="ARBA00022525"/>
    </source>
</evidence>
<dbReference type="CDD" id="cd22842">
    <property type="entry name" value="Gal_Rha_Lectin_BGal"/>
    <property type="match status" value="1"/>
</dbReference>
<dbReference type="Pfam" id="PF02140">
    <property type="entry name" value="SUEL_Lectin"/>
    <property type="match status" value="1"/>
</dbReference>
<keyword evidence="6" id="KW-0964">Secreted</keyword>
<dbReference type="Pfam" id="PF01301">
    <property type="entry name" value="Glyco_hydro_35"/>
    <property type="match status" value="1"/>
</dbReference>
<dbReference type="FunFam" id="2.60.120.740:FF:000002">
    <property type="entry name" value="Beta-galactosidase"/>
    <property type="match status" value="1"/>
</dbReference>
<dbReference type="Gene3D" id="3.20.20.80">
    <property type="entry name" value="Glycosidases"/>
    <property type="match status" value="1"/>
</dbReference>
<dbReference type="InterPro" id="IPR000922">
    <property type="entry name" value="Lectin_gal-bd_dom"/>
</dbReference>
<dbReference type="SUPFAM" id="SSF51445">
    <property type="entry name" value="(Trans)glycosidases"/>
    <property type="match status" value="1"/>
</dbReference>
<evidence type="ECO:0000256" key="8">
    <source>
        <dbReference type="ARBA" id="ARBA00022801"/>
    </source>
</evidence>
<dbReference type="Gene3D" id="2.60.120.260">
    <property type="entry name" value="Galactose-binding domain-like"/>
    <property type="match status" value="1"/>
</dbReference>
<dbReference type="InterPro" id="IPR031330">
    <property type="entry name" value="Gly_Hdrlase_35_cat"/>
</dbReference>
<dbReference type="PANTHER" id="PTHR23421">
    <property type="entry name" value="BETA-GALACTOSIDASE RELATED"/>
    <property type="match status" value="1"/>
</dbReference>
<dbReference type="InterPro" id="IPR043159">
    <property type="entry name" value="Lectin_gal-bd_sf"/>
</dbReference>
<evidence type="ECO:0000259" key="14">
    <source>
        <dbReference type="PROSITE" id="PS50228"/>
    </source>
</evidence>
<sequence length="873" mass="97631">MAKSESCIVICIYSALFFTAPLFHCVLGGNDGIGVTYDGRSLIVNGEHKLLFSGSIHYPRSTPDMWPSLIAKAKEGGIDVIQTYVFWNLHEPQQGTYEFSGRRDIVQFVKEIQAQGLYACLRIGPFIEAEWSYGGLPFWLHDVPGIVYRSDNEPFKLHMQNFTTKIVNMMKSEGLYASQGGPIILSQIENEYTLVEAAFGEKGPPYVQWAAKMAVSLQTGVPWSMCKQNDAPDPVINTCNGMRCGETFTGPNSPTKPSIWTENWTSFYQTYGEEPYIRSAEEIAFHVALFIAAKNGTYVNYYMYHGGTNFGRSASAFMITGYYDQGPLDEYGLTREPKWGHLKELHAAVKLCSTPLLTGTKFNFSLGQSLEAIVFKTESDECAAFLVNRGAIDTDVLFQNVTYELPLGSISILPDCKNVAFNTRRVSVQRNTRSMMTVQKFDSSEEWEEFKEPIPNFEDTELRANKLLEHMGTTKDRSDYLWYTFRVQQDSPDSQQTFEVDSRAHALHAFVNGDYAGSAHGTYKEKGFSLVNNITLRNGINNISLLSVMVGLPDSGAFLETRVAGLRRVGIQGEDFSEQPWGYKVGLSGEQSQIFLDTGSSNVQWSRLGNSSQPLTWYKTRFDAPPGDDPIALNLGSMGKGAAWVNGRGIGRYNVPRSFLKPTDNQLVILEEETGNPVEISLDSVLITKTCGQVSESHYPLVASWMGAKKQKVRSAKNRTRRPKVQLSCPSKKKISNILFASFGTPSGDCQSYAIGMCHSPNSRPIVEHACLGRVKCSIPISSLNFQGDPCPHVTKTLLVDAQCTIEMLQREWNVRLPQNWRLNSEFFLKEETPSMSQSKPKDLKLLVKGPSVEATQRRKAEFEPIQRIFHTC</sequence>
<organism evidence="15">
    <name type="scientific">Cucumis melo</name>
    <name type="common">Muskmelon</name>
    <dbReference type="NCBI Taxonomy" id="3656"/>
    <lineage>
        <taxon>Eukaryota</taxon>
        <taxon>Viridiplantae</taxon>
        <taxon>Streptophyta</taxon>
        <taxon>Embryophyta</taxon>
        <taxon>Tracheophyta</taxon>
        <taxon>Spermatophyta</taxon>
        <taxon>Magnoliopsida</taxon>
        <taxon>eudicotyledons</taxon>
        <taxon>Gunneridae</taxon>
        <taxon>Pentapetalae</taxon>
        <taxon>rosids</taxon>
        <taxon>fabids</taxon>
        <taxon>Cucurbitales</taxon>
        <taxon>Cucurbitaceae</taxon>
        <taxon>Benincaseae</taxon>
        <taxon>Cucumis</taxon>
    </lineage>
</organism>
<evidence type="ECO:0000256" key="5">
    <source>
        <dbReference type="ARBA" id="ARBA00022523"/>
    </source>
</evidence>
<dbReference type="InterPro" id="IPR001944">
    <property type="entry name" value="Glycoside_Hdrlase_35"/>
</dbReference>
<name>A0A9I9CYP0_CUCME</name>
<dbReference type="Gramene" id="MELO3C010636.2.1">
    <property type="protein sequence ID" value="MELO3C010636.2.1"/>
    <property type="gene ID" value="MELO3C010636.2"/>
</dbReference>
<proteinExistence type="inferred from homology"/>
<comment type="similarity">
    <text evidence="3 12">Belongs to the glycosyl hydrolase 35 family.</text>
</comment>
<dbReference type="GO" id="GO:0005975">
    <property type="term" value="P:carbohydrate metabolic process"/>
    <property type="evidence" value="ECO:0007669"/>
    <property type="project" value="InterPro"/>
</dbReference>
<protein>
    <recommendedName>
        <fullName evidence="4 11">Beta-galactosidase</fullName>
        <ecNumber evidence="4 11">3.2.1.23</ecNumber>
    </recommendedName>
</protein>
<evidence type="ECO:0000256" key="13">
    <source>
        <dbReference type="SAM" id="SignalP"/>
    </source>
</evidence>
<dbReference type="Gene3D" id="2.60.120.740">
    <property type="match status" value="1"/>
</dbReference>